<keyword evidence="2" id="KW-0812">Transmembrane</keyword>
<sequence length="282" mass="31222">MKGGVRRICVNVAFFIYLQPMKHTYIAILSILILAGCRQQESEPVTAPSTAVVQDTAAQDTAQPSPAPATPTVAACQVEAPLLLPPDSPVVTEASLQTYLKQFEDAVLTQDAEKLEKLVDPNIRIGFGDNGGWQDFAEQWHLEDKQSEVWLQLEHLIRLGGGYPLADNKELYALPYVYSNWPDSIDAFMHIAVIKDNAILRADPAANADAVCSLHQVILKVDYGKSYPEGAPQKEWWHVQNADGELQGYLNRSDVHSPVGYRAIFNKNKHGQWQMTALVTGD</sequence>
<keyword evidence="2" id="KW-0472">Membrane</keyword>
<evidence type="ECO:0000256" key="2">
    <source>
        <dbReference type="SAM" id="Phobius"/>
    </source>
</evidence>
<name>A0A1I2RZX8_9BACT</name>
<keyword evidence="2" id="KW-1133">Transmembrane helix</keyword>
<protein>
    <recommendedName>
        <fullName evidence="5">SH3 domain-containing protein</fullName>
    </recommendedName>
</protein>
<gene>
    <name evidence="3" type="ORF">SAMN05421739_102505</name>
</gene>
<dbReference type="AlphaFoldDB" id="A0A1I2RZX8"/>
<feature type="region of interest" description="Disordered" evidence="1">
    <location>
        <begin position="46"/>
        <end position="70"/>
    </location>
</feature>
<dbReference type="EMBL" id="FOOT01000002">
    <property type="protein sequence ID" value="SFG43311.1"/>
    <property type="molecule type" value="Genomic_DNA"/>
</dbReference>
<feature type="transmembrane region" description="Helical" evidence="2">
    <location>
        <begin position="12"/>
        <end position="35"/>
    </location>
</feature>
<keyword evidence="4" id="KW-1185">Reference proteome</keyword>
<evidence type="ECO:0008006" key="5">
    <source>
        <dbReference type="Google" id="ProtNLM"/>
    </source>
</evidence>
<feature type="compositionally biased region" description="Low complexity" evidence="1">
    <location>
        <begin position="56"/>
        <end position="70"/>
    </location>
</feature>
<evidence type="ECO:0000256" key="1">
    <source>
        <dbReference type="SAM" id="MobiDB-lite"/>
    </source>
</evidence>
<reference evidence="4" key="1">
    <citation type="submission" date="2016-10" db="EMBL/GenBank/DDBJ databases">
        <authorList>
            <person name="Varghese N."/>
            <person name="Submissions S."/>
        </authorList>
    </citation>
    <scope>NUCLEOTIDE SEQUENCE [LARGE SCALE GENOMIC DNA]</scope>
    <source>
        <strain evidence="4">LP51</strain>
    </source>
</reference>
<accession>A0A1I2RZX8</accession>
<evidence type="ECO:0000313" key="4">
    <source>
        <dbReference type="Proteomes" id="UP000198724"/>
    </source>
</evidence>
<dbReference type="Proteomes" id="UP000198724">
    <property type="component" value="Unassembled WGS sequence"/>
</dbReference>
<organism evidence="3 4">
    <name type="scientific">Pontibacter chinhatensis</name>
    <dbReference type="NCBI Taxonomy" id="1436961"/>
    <lineage>
        <taxon>Bacteria</taxon>
        <taxon>Pseudomonadati</taxon>
        <taxon>Bacteroidota</taxon>
        <taxon>Cytophagia</taxon>
        <taxon>Cytophagales</taxon>
        <taxon>Hymenobacteraceae</taxon>
        <taxon>Pontibacter</taxon>
    </lineage>
</organism>
<evidence type="ECO:0000313" key="3">
    <source>
        <dbReference type="EMBL" id="SFG43311.1"/>
    </source>
</evidence>
<proteinExistence type="predicted"/>